<reference evidence="2" key="1">
    <citation type="journal article" date="2019" name="Int. J. Syst. Evol. Microbiol.">
        <title>The Global Catalogue of Microorganisms (GCM) 10K type strain sequencing project: providing services to taxonomists for standard genome sequencing and annotation.</title>
        <authorList>
            <consortium name="The Broad Institute Genomics Platform"/>
            <consortium name="The Broad Institute Genome Sequencing Center for Infectious Disease"/>
            <person name="Wu L."/>
            <person name="Ma J."/>
        </authorList>
    </citation>
    <scope>NUCLEOTIDE SEQUENCE [LARGE SCALE GENOMIC DNA]</scope>
    <source>
        <strain evidence="2">CGMCC 1.12606</strain>
    </source>
</reference>
<evidence type="ECO:0000313" key="1">
    <source>
        <dbReference type="EMBL" id="GGD58609.1"/>
    </source>
</evidence>
<dbReference type="Pfam" id="PF07366">
    <property type="entry name" value="SnoaL"/>
    <property type="match status" value="1"/>
</dbReference>
<name>A0ABQ1R8N2_9FLAO</name>
<protein>
    <recommendedName>
        <fullName evidence="3">Ester cyclase</fullName>
    </recommendedName>
</protein>
<comment type="caution">
    <text evidence="1">The sequence shown here is derived from an EMBL/GenBank/DDBJ whole genome shotgun (WGS) entry which is preliminary data.</text>
</comment>
<evidence type="ECO:0000313" key="2">
    <source>
        <dbReference type="Proteomes" id="UP000625780"/>
    </source>
</evidence>
<proteinExistence type="predicted"/>
<dbReference type="Gene3D" id="3.10.450.50">
    <property type="match status" value="1"/>
</dbReference>
<dbReference type="PANTHER" id="PTHR38436:SF1">
    <property type="entry name" value="ESTER CYCLASE"/>
    <property type="match status" value="1"/>
</dbReference>
<dbReference type="SUPFAM" id="SSF54427">
    <property type="entry name" value="NTF2-like"/>
    <property type="match status" value="1"/>
</dbReference>
<dbReference type="InterPro" id="IPR009959">
    <property type="entry name" value="Cyclase_SnoaL-like"/>
</dbReference>
<gene>
    <name evidence="1" type="ORF">GCM10011361_26220</name>
</gene>
<evidence type="ECO:0008006" key="3">
    <source>
        <dbReference type="Google" id="ProtNLM"/>
    </source>
</evidence>
<sequence>MIQYVDFGWNSNDGTTLGKILADEFVRNLNGIQVVKGSVELDAYIQNYRKAFPDLRVTLDQWVESGEQVVAVWTFEGTNTGVFGEFTPTGKKARVHGVSMFTLNEENKISREDIYYNELYLLQQLGYELIPPNLE</sequence>
<dbReference type="EMBL" id="BMFH01000002">
    <property type="protein sequence ID" value="GGD58609.1"/>
    <property type="molecule type" value="Genomic_DNA"/>
</dbReference>
<keyword evidence="2" id="KW-1185">Reference proteome</keyword>
<dbReference type="PANTHER" id="PTHR38436">
    <property type="entry name" value="POLYKETIDE CYCLASE SNOAL-LIKE DOMAIN"/>
    <property type="match status" value="1"/>
</dbReference>
<dbReference type="InterPro" id="IPR032710">
    <property type="entry name" value="NTF2-like_dom_sf"/>
</dbReference>
<organism evidence="1 2">
    <name type="scientific">Muriicola marianensis</name>
    <dbReference type="NCBI Taxonomy" id="1324801"/>
    <lineage>
        <taxon>Bacteria</taxon>
        <taxon>Pseudomonadati</taxon>
        <taxon>Bacteroidota</taxon>
        <taxon>Flavobacteriia</taxon>
        <taxon>Flavobacteriales</taxon>
        <taxon>Flavobacteriaceae</taxon>
        <taxon>Muriicola</taxon>
    </lineage>
</organism>
<accession>A0ABQ1R8N2</accession>
<dbReference type="Proteomes" id="UP000625780">
    <property type="component" value="Unassembled WGS sequence"/>
</dbReference>